<accession>A0A1M4SDV7</accession>
<comment type="function">
    <text evidence="8">Transfers an acetyl group from acetyl-CoA to L-homoserine, forming acetyl-L-homoserine.</text>
</comment>
<dbReference type="InterPro" id="IPR005697">
    <property type="entry name" value="HST_MetA"/>
</dbReference>
<dbReference type="RefSeq" id="WP_072848145.1">
    <property type="nucleotide sequence ID" value="NZ_FQVI01000001.1"/>
</dbReference>
<evidence type="ECO:0000256" key="7">
    <source>
        <dbReference type="ARBA" id="ARBA00049043"/>
    </source>
</evidence>
<keyword evidence="4 8" id="KW-0808">Transferase</keyword>
<feature type="binding site" evidence="8">
    <location>
        <position position="249"/>
    </location>
    <ligand>
        <name>substrate</name>
    </ligand>
</feature>
<dbReference type="AlphaFoldDB" id="A0A1M4SDV7"/>
<dbReference type="GO" id="GO:0008899">
    <property type="term" value="F:homoserine O-succinyltransferase activity"/>
    <property type="evidence" value="ECO:0007669"/>
    <property type="project" value="UniProtKB-UniRule"/>
</dbReference>
<dbReference type="NCBIfam" id="TIGR01001">
    <property type="entry name" value="metA"/>
    <property type="match status" value="1"/>
</dbReference>
<gene>
    <name evidence="8" type="primary">metAA</name>
    <name evidence="10" type="ORF">SAMN02745158_00062</name>
</gene>
<dbReference type="CDD" id="cd03131">
    <property type="entry name" value="GATase1_HTS"/>
    <property type="match status" value="1"/>
</dbReference>
<evidence type="ECO:0000256" key="1">
    <source>
        <dbReference type="ARBA" id="ARBA00004496"/>
    </source>
</evidence>
<comment type="similarity">
    <text evidence="8">Belongs to the MetA family.</text>
</comment>
<evidence type="ECO:0000256" key="3">
    <source>
        <dbReference type="ARBA" id="ARBA00022605"/>
    </source>
</evidence>
<dbReference type="PANTHER" id="PTHR20919:SF0">
    <property type="entry name" value="HOMOSERINE O-SUCCINYLTRANSFERASE"/>
    <property type="match status" value="1"/>
</dbReference>
<dbReference type="STRING" id="1122155.SAMN02745158_00062"/>
<keyword evidence="5 8" id="KW-0486">Methionine biosynthesis</keyword>
<sequence>MPIKVQGDLPAKEILEKENIFVMDENRAIHQDIRPIQILILNLMPLKEETELQLLRSLSNTPLQVDVSFMTMSSHESKNTSTSHLNKFYLHFEDLKNNKFDGMIITGAPVELIEFEEVDYWEELTEIMDWTEKHVTSTIYLCWAAQAGLYYHYGLKKKVLSEKMFGLFWHKVMNRKIPLVRGFDDAFLAPHSRHTEVPLEDIKACKDITILAESEEAGFFLGMAKEGRQIYVMGHPEYDRVTLDGEYKRDLNKGLDIQIPKNYYSNDNSEDRPLLMWRAHANNLYTNWLNYYVYQTTPYDLDGTPF</sequence>
<feature type="site" description="Important for acyl-CoA specificity" evidence="8">
    <location>
        <position position="111"/>
    </location>
</feature>
<keyword evidence="6 8" id="KW-0012">Acyltransferase</keyword>
<dbReference type="FunFam" id="3.40.50.880:FF:000004">
    <property type="entry name" value="Homoserine O-succinyltransferase"/>
    <property type="match status" value="1"/>
</dbReference>
<evidence type="ECO:0000256" key="2">
    <source>
        <dbReference type="ARBA" id="ARBA00022490"/>
    </source>
</evidence>
<feature type="binding site" evidence="8">
    <location>
        <position position="163"/>
    </location>
    <ligand>
        <name>substrate</name>
    </ligand>
</feature>
<dbReference type="EMBL" id="FQVI01000001">
    <property type="protein sequence ID" value="SHE30207.1"/>
    <property type="molecule type" value="Genomic_DNA"/>
</dbReference>
<dbReference type="GO" id="GO:0005737">
    <property type="term" value="C:cytoplasm"/>
    <property type="evidence" value="ECO:0007669"/>
    <property type="project" value="UniProtKB-SubCell"/>
</dbReference>
<comment type="caution">
    <text evidence="8">Lacks conserved residue(s) required for the propagation of feature annotation.</text>
</comment>
<evidence type="ECO:0000313" key="11">
    <source>
        <dbReference type="Proteomes" id="UP000184245"/>
    </source>
</evidence>
<dbReference type="InterPro" id="IPR029062">
    <property type="entry name" value="Class_I_gatase-like"/>
</dbReference>
<feature type="active site" evidence="8">
    <location>
        <position position="237"/>
    </location>
</feature>
<dbReference type="Proteomes" id="UP000184245">
    <property type="component" value="Unassembled WGS sequence"/>
</dbReference>
<evidence type="ECO:0000313" key="10">
    <source>
        <dbReference type="EMBL" id="SHE30207.1"/>
    </source>
</evidence>
<evidence type="ECO:0000256" key="6">
    <source>
        <dbReference type="ARBA" id="ARBA00023315"/>
    </source>
</evidence>
<feature type="active site" description="Proton acceptor" evidence="8">
    <location>
        <position position="235"/>
    </location>
</feature>
<evidence type="ECO:0000256" key="4">
    <source>
        <dbReference type="ARBA" id="ARBA00022679"/>
    </source>
</evidence>
<comment type="pathway">
    <text evidence="8">Amino-acid biosynthesis; L-methionine biosynthesis via de novo pathway; O-acetyl-L-homoserine from L-homoserine: step 1/1.</text>
</comment>
<dbReference type="UniPathway" id="UPA00051">
    <property type="reaction ID" value="UER00074"/>
</dbReference>
<dbReference type="SUPFAM" id="SSF52317">
    <property type="entry name" value="Class I glutamine amidotransferase-like"/>
    <property type="match status" value="1"/>
</dbReference>
<evidence type="ECO:0000256" key="9">
    <source>
        <dbReference type="PIRSR" id="PIRSR000450-1"/>
    </source>
</evidence>
<reference evidence="10 11" key="1">
    <citation type="submission" date="2016-11" db="EMBL/GenBank/DDBJ databases">
        <authorList>
            <person name="Jaros S."/>
            <person name="Januszkiewicz K."/>
            <person name="Wedrychowicz H."/>
        </authorList>
    </citation>
    <scope>NUCLEOTIDE SEQUENCE [LARGE SCALE GENOMIC DNA]</scope>
    <source>
        <strain evidence="10 11">DSM 17459</strain>
    </source>
</reference>
<protein>
    <recommendedName>
        <fullName evidence="8">Homoserine O-acetyltransferase</fullName>
        <shortName evidence="8">HAT</shortName>
        <ecNumber evidence="8">2.3.1.31</ecNumber>
    </recommendedName>
    <alternativeName>
        <fullName evidence="8">Homoserine transacetylase</fullName>
        <shortName evidence="8">HTA</shortName>
    </alternativeName>
</protein>
<keyword evidence="11" id="KW-1185">Reference proteome</keyword>
<feature type="site" description="Important for substrate specificity" evidence="8">
    <location>
        <position position="192"/>
    </location>
</feature>
<proteinExistence type="inferred from homology"/>
<dbReference type="GO" id="GO:0004414">
    <property type="term" value="F:homoserine O-acetyltransferase activity"/>
    <property type="evidence" value="ECO:0007669"/>
    <property type="project" value="UniProtKB-EC"/>
</dbReference>
<dbReference type="PIRSF" id="PIRSF000450">
    <property type="entry name" value="H_ser_succinyltr"/>
    <property type="match status" value="1"/>
</dbReference>
<dbReference type="InterPro" id="IPR033752">
    <property type="entry name" value="MetA_family"/>
</dbReference>
<dbReference type="OrthoDB" id="9772423at2"/>
<dbReference type="PANTHER" id="PTHR20919">
    <property type="entry name" value="HOMOSERINE O-SUCCINYLTRANSFERASE"/>
    <property type="match status" value="1"/>
</dbReference>
<keyword evidence="3 8" id="KW-0028">Amino-acid biosynthesis</keyword>
<organism evidence="10 11">
    <name type="scientific">Lactonifactor longoviformis DSM 17459</name>
    <dbReference type="NCBI Taxonomy" id="1122155"/>
    <lineage>
        <taxon>Bacteria</taxon>
        <taxon>Bacillati</taxon>
        <taxon>Bacillota</taxon>
        <taxon>Clostridia</taxon>
        <taxon>Eubacteriales</taxon>
        <taxon>Clostridiaceae</taxon>
        <taxon>Lactonifactor</taxon>
    </lineage>
</organism>
<dbReference type="GO" id="GO:0019281">
    <property type="term" value="P:L-methionine biosynthetic process from homoserine via O-succinyl-L-homoserine and cystathionine"/>
    <property type="evidence" value="ECO:0007669"/>
    <property type="project" value="InterPro"/>
</dbReference>
<feature type="binding site" evidence="8">
    <location>
        <position position="192"/>
    </location>
    <ligand>
        <name>substrate</name>
    </ligand>
</feature>
<dbReference type="EC" id="2.3.1.31" evidence="8"/>
<name>A0A1M4SDV7_9CLOT</name>
<dbReference type="Pfam" id="PF04204">
    <property type="entry name" value="HTS"/>
    <property type="match status" value="1"/>
</dbReference>
<feature type="active site" description="Acyl-thioester intermediate" evidence="8 9">
    <location>
        <position position="142"/>
    </location>
</feature>
<evidence type="ECO:0000256" key="5">
    <source>
        <dbReference type="ARBA" id="ARBA00023167"/>
    </source>
</evidence>
<dbReference type="Gene3D" id="3.40.50.880">
    <property type="match status" value="1"/>
</dbReference>
<comment type="catalytic activity">
    <reaction evidence="7 8">
        <text>L-homoserine + acetyl-CoA = O-acetyl-L-homoserine + CoA</text>
        <dbReference type="Rhea" id="RHEA:13701"/>
        <dbReference type="ChEBI" id="CHEBI:57287"/>
        <dbReference type="ChEBI" id="CHEBI:57288"/>
        <dbReference type="ChEBI" id="CHEBI:57476"/>
        <dbReference type="ChEBI" id="CHEBI:57716"/>
        <dbReference type="EC" id="2.3.1.31"/>
    </reaction>
</comment>
<dbReference type="HAMAP" id="MF_00295">
    <property type="entry name" value="MetA_acyltransf"/>
    <property type="match status" value="1"/>
</dbReference>
<comment type="subcellular location">
    <subcellularLocation>
        <location evidence="1 8">Cytoplasm</location>
    </subcellularLocation>
</comment>
<evidence type="ECO:0000256" key="8">
    <source>
        <dbReference type="HAMAP-Rule" id="MF_00295"/>
    </source>
</evidence>
<keyword evidence="2 8" id="KW-0963">Cytoplasm</keyword>